<dbReference type="AlphaFoldDB" id="A0A6N9H899"/>
<organism evidence="7 8">
    <name type="scientific">Brevibacterium rongguiense</name>
    <dbReference type="NCBI Taxonomy" id="2695267"/>
    <lineage>
        <taxon>Bacteria</taxon>
        <taxon>Bacillati</taxon>
        <taxon>Actinomycetota</taxon>
        <taxon>Actinomycetes</taxon>
        <taxon>Micrococcales</taxon>
        <taxon>Brevibacteriaceae</taxon>
        <taxon>Brevibacterium</taxon>
    </lineage>
</organism>
<evidence type="ECO:0000256" key="1">
    <source>
        <dbReference type="ARBA" id="ARBA00004496"/>
    </source>
</evidence>
<dbReference type="EMBL" id="WWEQ01000035">
    <property type="protein sequence ID" value="MYM20101.1"/>
    <property type="molecule type" value="Genomic_DNA"/>
</dbReference>
<reference evidence="7 8" key="1">
    <citation type="submission" date="2020-01" db="EMBL/GenBank/DDBJ databases">
        <authorList>
            <person name="Deng T."/>
        </authorList>
    </citation>
    <scope>NUCLEOTIDE SEQUENCE [LARGE SCALE GENOMIC DNA]</scope>
    <source>
        <strain evidence="7 8">5221</strain>
    </source>
</reference>
<dbReference type="SUPFAM" id="SSF55194">
    <property type="entry name" value="Ribosome recycling factor, RRF"/>
    <property type="match status" value="1"/>
</dbReference>
<dbReference type="FunFam" id="3.30.1360.40:FF:000001">
    <property type="entry name" value="Ribosome-recycling factor"/>
    <property type="match status" value="1"/>
</dbReference>
<protein>
    <recommendedName>
        <fullName evidence="5">Ribosome-recycling factor</fullName>
        <shortName evidence="5">RRF</shortName>
    </recommendedName>
    <alternativeName>
        <fullName evidence="5">Ribosome-releasing factor</fullName>
    </alternativeName>
</protein>
<dbReference type="PANTHER" id="PTHR20982">
    <property type="entry name" value="RIBOSOME RECYCLING FACTOR"/>
    <property type="match status" value="1"/>
</dbReference>
<comment type="caution">
    <text evidence="7">The sequence shown here is derived from an EMBL/GenBank/DDBJ whole genome shotgun (WGS) entry which is preliminary data.</text>
</comment>
<dbReference type="FunFam" id="1.10.132.20:FF:000001">
    <property type="entry name" value="Ribosome-recycling factor"/>
    <property type="match status" value="1"/>
</dbReference>
<dbReference type="InterPro" id="IPR002661">
    <property type="entry name" value="Ribosome_recyc_fac"/>
</dbReference>
<evidence type="ECO:0000256" key="4">
    <source>
        <dbReference type="ARBA" id="ARBA00022917"/>
    </source>
</evidence>
<dbReference type="GO" id="GO:0043023">
    <property type="term" value="F:ribosomal large subunit binding"/>
    <property type="evidence" value="ECO:0007669"/>
    <property type="project" value="TreeGrafter"/>
</dbReference>
<evidence type="ECO:0000256" key="5">
    <source>
        <dbReference type="HAMAP-Rule" id="MF_00040"/>
    </source>
</evidence>
<sequence>MINETLAEARQKMGKAIDATQDSFGSVRTGRANPALFANIEVDYYGAPTPLQQLASFQVPEARTLLITPYDRGALGNIESALRNSDIGANPANDGNIIRVVLPELTEERRKDYVKLVKGHAEEGKVSVRNIRRKAKEALEKIQKDGEAGEDEVRSGLSELEDLTKKKVEEIDSLLAAKESELLEV</sequence>
<evidence type="ECO:0000256" key="3">
    <source>
        <dbReference type="ARBA" id="ARBA00022490"/>
    </source>
</evidence>
<keyword evidence="8" id="KW-1185">Reference proteome</keyword>
<dbReference type="NCBIfam" id="TIGR00496">
    <property type="entry name" value="frr"/>
    <property type="match status" value="1"/>
</dbReference>
<dbReference type="InterPro" id="IPR036191">
    <property type="entry name" value="RRF_sf"/>
</dbReference>
<dbReference type="InterPro" id="IPR023584">
    <property type="entry name" value="Ribosome_recyc_fac_dom"/>
</dbReference>
<dbReference type="Gene3D" id="1.10.132.20">
    <property type="entry name" value="Ribosome-recycling factor"/>
    <property type="match status" value="1"/>
</dbReference>
<name>A0A6N9H899_9MICO</name>
<feature type="domain" description="Ribosome recycling factor" evidence="6">
    <location>
        <begin position="21"/>
        <end position="183"/>
    </location>
</feature>
<proteinExistence type="inferred from homology"/>
<dbReference type="GO" id="GO:0006415">
    <property type="term" value="P:translational termination"/>
    <property type="evidence" value="ECO:0007669"/>
    <property type="project" value="UniProtKB-UniRule"/>
</dbReference>
<comment type="function">
    <text evidence="5">Responsible for the release of ribosomes from messenger RNA at the termination of protein biosynthesis. May increase the efficiency of translation by recycling ribosomes from one round of translation to another.</text>
</comment>
<accession>A0A6N9H899</accession>
<evidence type="ECO:0000313" key="8">
    <source>
        <dbReference type="Proteomes" id="UP000469215"/>
    </source>
</evidence>
<dbReference type="PANTHER" id="PTHR20982:SF3">
    <property type="entry name" value="MITOCHONDRIAL RIBOSOME RECYCLING FACTOR PSEUDO 1"/>
    <property type="match status" value="1"/>
</dbReference>
<gene>
    <name evidence="5" type="primary">frr</name>
    <name evidence="7" type="ORF">GSY69_09015</name>
</gene>
<dbReference type="HAMAP" id="MF_00040">
    <property type="entry name" value="RRF"/>
    <property type="match status" value="1"/>
</dbReference>
<dbReference type="Gene3D" id="3.30.1360.40">
    <property type="match status" value="1"/>
</dbReference>
<dbReference type="CDD" id="cd00520">
    <property type="entry name" value="RRF"/>
    <property type="match status" value="1"/>
</dbReference>
<comment type="similarity">
    <text evidence="2 5">Belongs to the RRF family.</text>
</comment>
<evidence type="ECO:0000313" key="7">
    <source>
        <dbReference type="EMBL" id="MYM20101.1"/>
    </source>
</evidence>
<evidence type="ECO:0000256" key="2">
    <source>
        <dbReference type="ARBA" id="ARBA00005912"/>
    </source>
</evidence>
<dbReference type="Proteomes" id="UP000469215">
    <property type="component" value="Unassembled WGS sequence"/>
</dbReference>
<evidence type="ECO:0000259" key="6">
    <source>
        <dbReference type="Pfam" id="PF01765"/>
    </source>
</evidence>
<dbReference type="GO" id="GO:0005737">
    <property type="term" value="C:cytoplasm"/>
    <property type="evidence" value="ECO:0007669"/>
    <property type="project" value="UniProtKB-SubCell"/>
</dbReference>
<comment type="subcellular location">
    <subcellularLocation>
        <location evidence="1 5">Cytoplasm</location>
    </subcellularLocation>
</comment>
<dbReference type="Pfam" id="PF01765">
    <property type="entry name" value="RRF"/>
    <property type="match status" value="1"/>
</dbReference>
<keyword evidence="4 5" id="KW-0648">Protein biosynthesis</keyword>
<keyword evidence="3 5" id="KW-0963">Cytoplasm</keyword>
<dbReference type="RefSeq" id="WP_160953523.1">
    <property type="nucleotide sequence ID" value="NZ_WWEQ01000035.1"/>
</dbReference>